<dbReference type="RefSeq" id="WP_188918334.1">
    <property type="nucleotide sequence ID" value="NZ_BMPZ01000002.1"/>
</dbReference>
<accession>A0A917JLM4</accession>
<sequence>MRVLHQFMFAIFIALFGTAILFSYDLFFIQDHIYAASKDGITEPISRMKDEAIALLEDWLGESPVDASLARLPMSVPDVQMVLNALAHDGLLLESSAGHQFAVASEMAIDYRQMLTLPIANQPYEMLFAAPFAVPNELGEIFWFVGLFQFSHQVGQIQQLDSVYVGNQVAVEQIHLVELPNQRPRLQISYQAQLETPETLPNNQVNLKGEPATKLHCMQFELLEHRQAFSRS</sequence>
<reference evidence="2" key="2">
    <citation type="submission" date="2020-09" db="EMBL/GenBank/DDBJ databases">
        <authorList>
            <person name="Sun Q."/>
            <person name="Ohkuma M."/>
        </authorList>
    </citation>
    <scope>NUCLEOTIDE SEQUENCE</scope>
    <source>
        <strain evidence="2">JCM 30804</strain>
    </source>
</reference>
<proteinExistence type="predicted"/>
<dbReference type="EMBL" id="BMPZ01000002">
    <property type="protein sequence ID" value="GGI73785.1"/>
    <property type="molecule type" value="Genomic_DNA"/>
</dbReference>
<reference evidence="2" key="1">
    <citation type="journal article" date="2014" name="Int. J. Syst. Evol. Microbiol.">
        <title>Complete genome sequence of Corynebacterium casei LMG S-19264T (=DSM 44701T), isolated from a smear-ripened cheese.</title>
        <authorList>
            <consortium name="US DOE Joint Genome Institute (JGI-PGF)"/>
            <person name="Walter F."/>
            <person name="Albersmeier A."/>
            <person name="Kalinowski J."/>
            <person name="Ruckert C."/>
        </authorList>
    </citation>
    <scope>NUCLEOTIDE SEQUENCE</scope>
    <source>
        <strain evidence="2">JCM 30804</strain>
    </source>
</reference>
<keyword evidence="1" id="KW-0472">Membrane</keyword>
<dbReference type="AlphaFoldDB" id="A0A917JLM4"/>
<evidence type="ECO:0000313" key="2">
    <source>
        <dbReference type="EMBL" id="GGI73785.1"/>
    </source>
</evidence>
<gene>
    <name evidence="2" type="ORF">GCM10009332_09150</name>
</gene>
<name>A0A917JLM4_9GAMM</name>
<protein>
    <submittedName>
        <fullName evidence="2">Uncharacterized protein</fullName>
    </submittedName>
</protein>
<evidence type="ECO:0000313" key="3">
    <source>
        <dbReference type="Proteomes" id="UP000613743"/>
    </source>
</evidence>
<keyword evidence="1" id="KW-1133">Transmembrane helix</keyword>
<evidence type="ECO:0000256" key="1">
    <source>
        <dbReference type="SAM" id="Phobius"/>
    </source>
</evidence>
<feature type="transmembrane region" description="Helical" evidence="1">
    <location>
        <begin position="7"/>
        <end position="29"/>
    </location>
</feature>
<dbReference type="Proteomes" id="UP000613743">
    <property type="component" value="Unassembled WGS sequence"/>
</dbReference>
<comment type="caution">
    <text evidence="2">The sequence shown here is derived from an EMBL/GenBank/DDBJ whole genome shotgun (WGS) entry which is preliminary data.</text>
</comment>
<organism evidence="2 3">
    <name type="scientific">Shewanella gelidii</name>
    <dbReference type="NCBI Taxonomy" id="1642821"/>
    <lineage>
        <taxon>Bacteria</taxon>
        <taxon>Pseudomonadati</taxon>
        <taxon>Pseudomonadota</taxon>
        <taxon>Gammaproteobacteria</taxon>
        <taxon>Alteromonadales</taxon>
        <taxon>Shewanellaceae</taxon>
        <taxon>Shewanella</taxon>
    </lineage>
</organism>
<keyword evidence="1" id="KW-0812">Transmembrane</keyword>
<keyword evidence="3" id="KW-1185">Reference proteome</keyword>